<dbReference type="InterPro" id="IPR005501">
    <property type="entry name" value="LamB/YcsF/PxpA-like"/>
</dbReference>
<dbReference type="PANTHER" id="PTHR30292:SF0">
    <property type="entry name" value="5-OXOPROLINASE SUBUNIT A"/>
    <property type="match status" value="1"/>
</dbReference>
<evidence type="ECO:0000313" key="2">
    <source>
        <dbReference type="Proteomes" id="UP000199564"/>
    </source>
</evidence>
<dbReference type="GO" id="GO:0005975">
    <property type="term" value="P:carbohydrate metabolic process"/>
    <property type="evidence" value="ECO:0007669"/>
    <property type="project" value="InterPro"/>
</dbReference>
<dbReference type="CDD" id="cd10801">
    <property type="entry name" value="LamB_YcsF_like_1"/>
    <property type="match status" value="1"/>
</dbReference>
<sequence length="240" mass="26595">MEKAKIQINCDLGEGVENEAQIIPLIDAASIACGGHFGDQSTIAHTLSLCEKFGKAAGAHPSYPDLENFGRKSMDISDEYLIDALASQLELFESVRQNTRLELDHIKFHGALYNDAAKDSRLAELLCHFLIENLPETTVFVPPGSEMEKAAKLAGLAIKREIFGDRTYGEDLKLRPRSEADSLLTKYDSVEKHLEPILNSGKIQTVNGTMISVPADTLCFHGDNPGLLNFLPKIRKKWWN</sequence>
<dbReference type="RefSeq" id="WP_091649985.1">
    <property type="nucleotide sequence ID" value="NZ_FOVW01000002.1"/>
</dbReference>
<gene>
    <name evidence="1" type="ORF">SAMN04488519_102108</name>
</gene>
<accession>A0A1I5C0F0</accession>
<dbReference type="EMBL" id="FOVW01000002">
    <property type="protein sequence ID" value="SFN80428.1"/>
    <property type="molecule type" value="Genomic_DNA"/>
</dbReference>
<dbReference type="PANTHER" id="PTHR30292">
    <property type="entry name" value="UNCHARACTERIZED PROTEIN YBGL-RELATED"/>
    <property type="match status" value="1"/>
</dbReference>
<protein>
    <submittedName>
        <fullName evidence="1">UPF0271 protein</fullName>
    </submittedName>
</protein>
<name>A0A1I5C0F0_9BACT</name>
<dbReference type="Gene3D" id="3.20.20.370">
    <property type="entry name" value="Glycoside hydrolase/deacetylase"/>
    <property type="match status" value="1"/>
</dbReference>
<proteinExistence type="predicted"/>
<reference evidence="2" key="1">
    <citation type="submission" date="2016-10" db="EMBL/GenBank/DDBJ databases">
        <authorList>
            <person name="Varghese N."/>
            <person name="Submissions S."/>
        </authorList>
    </citation>
    <scope>NUCLEOTIDE SEQUENCE [LARGE SCALE GENOMIC DNA]</scope>
    <source>
        <strain evidence="2">DSM 15282</strain>
    </source>
</reference>
<evidence type="ECO:0000313" key="1">
    <source>
        <dbReference type="EMBL" id="SFN80428.1"/>
    </source>
</evidence>
<dbReference type="STRING" id="226506.SAMN04488519_102108"/>
<dbReference type="SUPFAM" id="SSF88713">
    <property type="entry name" value="Glycoside hydrolase/deacetylase"/>
    <property type="match status" value="1"/>
</dbReference>
<dbReference type="InterPro" id="IPR011330">
    <property type="entry name" value="Glyco_hydro/deAcase_b/a-brl"/>
</dbReference>
<dbReference type="Proteomes" id="UP000199564">
    <property type="component" value="Unassembled WGS sequence"/>
</dbReference>
<dbReference type="AlphaFoldDB" id="A0A1I5C0F0"/>
<organism evidence="1 2">
    <name type="scientific">Algoriphagus ornithinivorans</name>
    <dbReference type="NCBI Taxonomy" id="226506"/>
    <lineage>
        <taxon>Bacteria</taxon>
        <taxon>Pseudomonadati</taxon>
        <taxon>Bacteroidota</taxon>
        <taxon>Cytophagia</taxon>
        <taxon>Cytophagales</taxon>
        <taxon>Cyclobacteriaceae</taxon>
        <taxon>Algoriphagus</taxon>
    </lineage>
</organism>
<dbReference type="Pfam" id="PF03746">
    <property type="entry name" value="LamB_YcsF"/>
    <property type="match status" value="1"/>
</dbReference>
<keyword evidence="2" id="KW-1185">Reference proteome</keyword>